<feature type="chain" id="PRO_5024846111" description="40S ribosomal protein S24" evidence="5">
    <location>
        <begin position="25"/>
        <end position="522"/>
    </location>
</feature>
<evidence type="ECO:0000256" key="5">
    <source>
        <dbReference type="SAM" id="SignalP"/>
    </source>
</evidence>
<accession>A0A642UKQ4</accession>
<dbReference type="GO" id="GO:0005840">
    <property type="term" value="C:ribosome"/>
    <property type="evidence" value="ECO:0007669"/>
    <property type="project" value="UniProtKB-KW"/>
</dbReference>
<dbReference type="RefSeq" id="XP_034011675.1">
    <property type="nucleotide sequence ID" value="XM_034156183.1"/>
</dbReference>
<dbReference type="InterPro" id="IPR029058">
    <property type="entry name" value="AB_hydrolase_fold"/>
</dbReference>
<feature type="compositionally biased region" description="Basic residues" evidence="4">
    <location>
        <begin position="509"/>
        <end position="522"/>
    </location>
</feature>
<dbReference type="Gene3D" id="3.40.50.1820">
    <property type="entry name" value="alpha/beta hydrolase"/>
    <property type="match status" value="1"/>
</dbReference>
<evidence type="ECO:0000313" key="6">
    <source>
        <dbReference type="EMBL" id="KAA8901052.1"/>
    </source>
</evidence>
<feature type="region of interest" description="Disordered" evidence="4">
    <location>
        <begin position="488"/>
        <end position="522"/>
    </location>
</feature>
<dbReference type="SUPFAM" id="SSF53474">
    <property type="entry name" value="alpha/beta-Hydrolases"/>
    <property type="match status" value="1"/>
</dbReference>
<dbReference type="SUPFAM" id="SSF54189">
    <property type="entry name" value="Ribosomal proteins S24e, L23 and L15e"/>
    <property type="match status" value="1"/>
</dbReference>
<dbReference type="GeneID" id="54782073"/>
<dbReference type="VEuPathDB" id="FungiDB:DIURU_003422"/>
<evidence type="ECO:0000256" key="1">
    <source>
        <dbReference type="ARBA" id="ARBA00009680"/>
    </source>
</evidence>
<keyword evidence="3" id="KW-0687">Ribonucleoprotein</keyword>
<evidence type="ECO:0000256" key="4">
    <source>
        <dbReference type="SAM" id="MobiDB-lite"/>
    </source>
</evidence>
<dbReference type="InterPro" id="IPR001976">
    <property type="entry name" value="Ribosomal_eS24"/>
</dbReference>
<evidence type="ECO:0008006" key="8">
    <source>
        <dbReference type="Google" id="ProtNLM"/>
    </source>
</evidence>
<proteinExistence type="inferred from homology"/>
<keyword evidence="5" id="KW-0732">Signal</keyword>
<dbReference type="HAMAP" id="MF_00545">
    <property type="entry name" value="Ribosomal_eS24"/>
    <property type="match status" value="1"/>
</dbReference>
<comment type="similarity">
    <text evidence="1">Belongs to the eukaryotic ribosomal protein eS24 family.</text>
</comment>
<evidence type="ECO:0000256" key="2">
    <source>
        <dbReference type="ARBA" id="ARBA00022980"/>
    </source>
</evidence>
<dbReference type="GO" id="GO:0003735">
    <property type="term" value="F:structural constituent of ribosome"/>
    <property type="evidence" value="ECO:0007669"/>
    <property type="project" value="InterPro"/>
</dbReference>
<protein>
    <recommendedName>
        <fullName evidence="8">40S ribosomal protein S24</fullName>
    </recommendedName>
</protein>
<dbReference type="Pfam" id="PF01282">
    <property type="entry name" value="Ribosomal_S24e"/>
    <property type="match status" value="1"/>
</dbReference>
<keyword evidence="7" id="KW-1185">Reference proteome</keyword>
<dbReference type="InterPro" id="IPR053709">
    <property type="entry name" value="eRP_eS24_sf"/>
</dbReference>
<dbReference type="AlphaFoldDB" id="A0A642UKQ4"/>
<evidence type="ECO:0000256" key="3">
    <source>
        <dbReference type="ARBA" id="ARBA00023274"/>
    </source>
</evidence>
<dbReference type="GO" id="GO:1990904">
    <property type="term" value="C:ribonucleoprotein complex"/>
    <property type="evidence" value="ECO:0007669"/>
    <property type="project" value="UniProtKB-KW"/>
</dbReference>
<dbReference type="InterPro" id="IPR012678">
    <property type="entry name" value="Ribosomal_uL23/eL15/eS24_sf"/>
</dbReference>
<dbReference type="FunFam" id="3.30.70.3370:FF:000001">
    <property type="entry name" value="40S ribosomal protein S24"/>
    <property type="match status" value="1"/>
</dbReference>
<sequence length="522" mass="59563">MIVLQLARLLTLVFLDVLKSVTVGSPFRKYSHNPLATVVLSTLRRFHQVCPSWLAYYVIYCSVSTMCRLFKWKYTDVCSTFEGFGQTYDRRSVWFSKAKSPAPVIIYLHGGGYVMQLAPPQLQGLTAVAQLVSKPVSILILDYSLISGGQPWPRQREELEDTYRRLVNDGYRDIILMGDSAGGHLAVTFLTHLQRINSDLPWPRSTILISPWVKLFAHAVEKAKGSAYLDNSSRDAIPMDMLLSTELQTMFLGPANNLSSLSVSPGNCEYNYHDWKDIPAFGRGHSIFVMAGEDELMRDDVLEWCYHALGVPLYRQFYYGDSSGRFEREKHQYVGRCKQGGYVEVYVEPWGVHDSLFAIESGVFFKHHAAGFTRWHVDPVRYFALSRLSDAITIRTRKVITNPLLSRRQFVIDVVHPNRGNVSKDELREKLAEIYKAEKDAVSVFGFRTAFGGGKSTGFGLIYSSVEDAKRFEPQYRLVRYGLAEKVERASRQQRHQKKNREKKIFGTQKKHAKKVAKRNAD</sequence>
<dbReference type="EMBL" id="SWFT01000105">
    <property type="protein sequence ID" value="KAA8901052.1"/>
    <property type="molecule type" value="Genomic_DNA"/>
</dbReference>
<dbReference type="Gene3D" id="3.30.70.3370">
    <property type="match status" value="1"/>
</dbReference>
<dbReference type="InterPro" id="IPR019436">
    <property type="entry name" value="Say1-like"/>
</dbReference>
<dbReference type="GO" id="GO:0006412">
    <property type="term" value="P:translation"/>
    <property type="evidence" value="ECO:0007669"/>
    <property type="project" value="InterPro"/>
</dbReference>
<keyword evidence="2" id="KW-0689">Ribosomal protein</keyword>
<name>A0A642UKQ4_DIURU</name>
<evidence type="ECO:0000313" key="7">
    <source>
        <dbReference type="Proteomes" id="UP000449547"/>
    </source>
</evidence>
<dbReference type="OrthoDB" id="5571754at2759"/>
<reference evidence="6 7" key="1">
    <citation type="submission" date="2019-07" db="EMBL/GenBank/DDBJ databases">
        <title>Genome assembly of two rare yeast pathogens: Diutina rugosa and Trichomonascus ciferrii.</title>
        <authorList>
            <person name="Mixao V."/>
            <person name="Saus E."/>
            <person name="Hansen A."/>
            <person name="Lass-Flor C."/>
            <person name="Gabaldon T."/>
        </authorList>
    </citation>
    <scope>NUCLEOTIDE SEQUENCE [LARGE SCALE GENOMIC DNA]</scope>
    <source>
        <strain evidence="6 7">CBS 613</strain>
    </source>
</reference>
<dbReference type="Proteomes" id="UP000449547">
    <property type="component" value="Unassembled WGS sequence"/>
</dbReference>
<feature type="compositionally biased region" description="Basic residues" evidence="4">
    <location>
        <begin position="492"/>
        <end position="502"/>
    </location>
</feature>
<feature type="signal peptide" evidence="5">
    <location>
        <begin position="1"/>
        <end position="24"/>
    </location>
</feature>
<dbReference type="Pfam" id="PF10340">
    <property type="entry name" value="Say1_Mug180"/>
    <property type="match status" value="1"/>
</dbReference>
<dbReference type="PANTHER" id="PTHR10496">
    <property type="entry name" value="40S RIBOSOMAL PROTEIN S24"/>
    <property type="match status" value="1"/>
</dbReference>
<comment type="caution">
    <text evidence="6">The sequence shown here is derived from an EMBL/GenBank/DDBJ whole genome shotgun (WGS) entry which is preliminary data.</text>
</comment>
<organism evidence="6 7">
    <name type="scientific">Diutina rugosa</name>
    <name type="common">Yeast</name>
    <name type="synonym">Candida rugosa</name>
    <dbReference type="NCBI Taxonomy" id="5481"/>
    <lineage>
        <taxon>Eukaryota</taxon>
        <taxon>Fungi</taxon>
        <taxon>Dikarya</taxon>
        <taxon>Ascomycota</taxon>
        <taxon>Saccharomycotina</taxon>
        <taxon>Pichiomycetes</taxon>
        <taxon>Debaryomycetaceae</taxon>
        <taxon>Diutina</taxon>
    </lineage>
</organism>
<gene>
    <name evidence="6" type="ORF">DIURU_003422</name>
</gene>